<accession>A0A1J1HLF5</accession>
<dbReference type="AlphaFoldDB" id="A0A1J1HLF5"/>
<evidence type="ECO:0000256" key="1">
    <source>
        <dbReference type="SAM" id="MobiDB-lite"/>
    </source>
</evidence>
<protein>
    <submittedName>
        <fullName evidence="2">CLUMA_CG002811, isoform A</fullName>
    </submittedName>
</protein>
<organism evidence="2 3">
    <name type="scientific">Clunio marinus</name>
    <dbReference type="NCBI Taxonomy" id="568069"/>
    <lineage>
        <taxon>Eukaryota</taxon>
        <taxon>Metazoa</taxon>
        <taxon>Ecdysozoa</taxon>
        <taxon>Arthropoda</taxon>
        <taxon>Hexapoda</taxon>
        <taxon>Insecta</taxon>
        <taxon>Pterygota</taxon>
        <taxon>Neoptera</taxon>
        <taxon>Endopterygota</taxon>
        <taxon>Diptera</taxon>
        <taxon>Nematocera</taxon>
        <taxon>Chironomoidea</taxon>
        <taxon>Chironomidae</taxon>
        <taxon>Clunio</taxon>
    </lineage>
</organism>
<feature type="region of interest" description="Disordered" evidence="1">
    <location>
        <begin position="128"/>
        <end position="155"/>
    </location>
</feature>
<gene>
    <name evidence="2" type="ORF">CLUMA_CG002811</name>
</gene>
<dbReference type="EMBL" id="CVRI01000010">
    <property type="protein sequence ID" value="CRK88896.1"/>
    <property type="molecule type" value="Genomic_DNA"/>
</dbReference>
<sequence>MATLAIHRLRQTFVLLLKPQGKVNYVPYFIRFSRRFFPSCYLFRKIKLNNLNSSNHCNMFTMLTDLTELTAQHDVSLYKITKWKANHSKVFRVHAAFDFSFCIKMLLRSSGGFNIKYAGNAIITDSNDDERTSEEKNKSSRDNIRIKIENYKRRQ</sequence>
<proteinExistence type="predicted"/>
<reference evidence="2 3" key="1">
    <citation type="submission" date="2015-04" db="EMBL/GenBank/DDBJ databases">
        <authorList>
            <person name="Syromyatnikov M.Y."/>
            <person name="Popov V.N."/>
        </authorList>
    </citation>
    <scope>NUCLEOTIDE SEQUENCE [LARGE SCALE GENOMIC DNA]</scope>
</reference>
<keyword evidence="3" id="KW-1185">Reference proteome</keyword>
<dbReference type="Proteomes" id="UP000183832">
    <property type="component" value="Unassembled WGS sequence"/>
</dbReference>
<name>A0A1J1HLF5_9DIPT</name>
<evidence type="ECO:0000313" key="2">
    <source>
        <dbReference type="EMBL" id="CRK88896.1"/>
    </source>
</evidence>
<feature type="compositionally biased region" description="Basic and acidic residues" evidence="1">
    <location>
        <begin position="129"/>
        <end position="155"/>
    </location>
</feature>
<evidence type="ECO:0000313" key="3">
    <source>
        <dbReference type="Proteomes" id="UP000183832"/>
    </source>
</evidence>